<comment type="caution">
    <text evidence="4">The sequence shown here is derived from an EMBL/GenBank/DDBJ whole genome shotgun (WGS) entry which is preliminary data.</text>
</comment>
<dbReference type="InterPro" id="IPR001012">
    <property type="entry name" value="UBX_dom"/>
</dbReference>
<feature type="region of interest" description="Disordered" evidence="1">
    <location>
        <begin position="178"/>
        <end position="197"/>
    </location>
</feature>
<feature type="compositionally biased region" description="Low complexity" evidence="1">
    <location>
        <begin position="214"/>
        <end position="228"/>
    </location>
</feature>
<dbReference type="InterPro" id="IPR029071">
    <property type="entry name" value="Ubiquitin-like_domsf"/>
</dbReference>
<feature type="region of interest" description="Disordered" evidence="1">
    <location>
        <begin position="260"/>
        <end position="293"/>
    </location>
</feature>
<feature type="region of interest" description="Disordered" evidence="1">
    <location>
        <begin position="114"/>
        <end position="149"/>
    </location>
</feature>
<dbReference type="Pfam" id="PF00789">
    <property type="entry name" value="UBX"/>
    <property type="match status" value="1"/>
</dbReference>
<evidence type="ECO:0000256" key="1">
    <source>
        <dbReference type="SAM" id="MobiDB-lite"/>
    </source>
</evidence>
<dbReference type="SUPFAM" id="SSF54236">
    <property type="entry name" value="Ubiquitin-like"/>
    <property type="match status" value="1"/>
</dbReference>
<dbReference type="Pfam" id="PF09409">
    <property type="entry name" value="PUB"/>
    <property type="match status" value="1"/>
</dbReference>
<evidence type="ECO:0000259" key="3">
    <source>
        <dbReference type="Pfam" id="PF09409"/>
    </source>
</evidence>
<feature type="compositionally biased region" description="Low complexity" evidence="1">
    <location>
        <begin position="239"/>
        <end position="248"/>
    </location>
</feature>
<dbReference type="OrthoDB" id="49605at2759"/>
<dbReference type="SMART" id="SM00580">
    <property type="entry name" value="PUG"/>
    <property type="match status" value="1"/>
</dbReference>
<feature type="compositionally biased region" description="Pro residues" evidence="1">
    <location>
        <begin position="124"/>
        <end position="133"/>
    </location>
</feature>
<evidence type="ECO:0000313" key="5">
    <source>
        <dbReference type="Proteomes" id="UP000198287"/>
    </source>
</evidence>
<dbReference type="Gene3D" id="3.10.20.90">
    <property type="entry name" value="Phosphatidylinositol 3-kinase Catalytic Subunit, Chain A, domain 1"/>
    <property type="match status" value="1"/>
</dbReference>
<evidence type="ECO:0000313" key="4">
    <source>
        <dbReference type="EMBL" id="OXA42946.1"/>
    </source>
</evidence>
<proteinExistence type="predicted"/>
<name>A0A226DFG8_FOLCA</name>
<feature type="domain" description="UBX" evidence="2">
    <location>
        <begin position="504"/>
        <end position="567"/>
    </location>
</feature>
<keyword evidence="5" id="KW-1185">Reference proteome</keyword>
<dbReference type="GO" id="GO:0005737">
    <property type="term" value="C:cytoplasm"/>
    <property type="evidence" value="ECO:0007669"/>
    <property type="project" value="TreeGrafter"/>
</dbReference>
<dbReference type="EMBL" id="LNIX01000024">
    <property type="protein sequence ID" value="OXA42946.1"/>
    <property type="molecule type" value="Genomic_DNA"/>
</dbReference>
<feature type="domain" description="PUB" evidence="3">
    <location>
        <begin position="367"/>
        <end position="438"/>
    </location>
</feature>
<dbReference type="InterPro" id="IPR018997">
    <property type="entry name" value="PUB_domain"/>
</dbReference>
<dbReference type="SUPFAM" id="SSF143503">
    <property type="entry name" value="PUG domain-like"/>
    <property type="match status" value="1"/>
</dbReference>
<feature type="compositionally biased region" description="Polar residues" evidence="1">
    <location>
        <begin position="264"/>
        <end position="291"/>
    </location>
</feature>
<dbReference type="Gene3D" id="1.20.58.2190">
    <property type="match status" value="1"/>
</dbReference>
<reference evidence="4 5" key="1">
    <citation type="submission" date="2015-12" db="EMBL/GenBank/DDBJ databases">
        <title>The genome of Folsomia candida.</title>
        <authorList>
            <person name="Faddeeva A."/>
            <person name="Derks M.F."/>
            <person name="Anvar Y."/>
            <person name="Smit S."/>
            <person name="Van Straalen N."/>
            <person name="Roelofs D."/>
        </authorList>
    </citation>
    <scope>NUCLEOTIDE SEQUENCE [LARGE SCALE GENOMIC DNA]</scope>
    <source>
        <strain evidence="4 5">VU population</strain>
        <tissue evidence="4">Whole body</tissue>
    </source>
</reference>
<dbReference type="PANTHER" id="PTHR23153">
    <property type="entry name" value="UBX-RELATED"/>
    <property type="match status" value="1"/>
</dbReference>
<gene>
    <name evidence="4" type="ORF">Fcan01_22257</name>
</gene>
<dbReference type="Proteomes" id="UP000198287">
    <property type="component" value="Unassembled WGS sequence"/>
</dbReference>
<organism evidence="4 5">
    <name type="scientific">Folsomia candida</name>
    <name type="common">Springtail</name>
    <dbReference type="NCBI Taxonomy" id="158441"/>
    <lineage>
        <taxon>Eukaryota</taxon>
        <taxon>Metazoa</taxon>
        <taxon>Ecdysozoa</taxon>
        <taxon>Arthropoda</taxon>
        <taxon>Hexapoda</taxon>
        <taxon>Collembola</taxon>
        <taxon>Entomobryomorpha</taxon>
        <taxon>Isotomoidea</taxon>
        <taxon>Isotomidae</taxon>
        <taxon>Proisotominae</taxon>
        <taxon>Folsomia</taxon>
    </lineage>
</organism>
<protein>
    <submittedName>
        <fullName evidence="4">UBX domain-containing protein 6</fullName>
    </submittedName>
</protein>
<accession>A0A226DFG8</accession>
<evidence type="ECO:0000259" key="2">
    <source>
        <dbReference type="Pfam" id="PF00789"/>
    </source>
</evidence>
<sequence length="594" mass="65344">MGEFRGCLICLEPCTVKKCDVEVIKDKEPEICTGHNEELNLMFILKKVLNVPSELIARNLIKHGSPSEWGISVCGSCKLTYLERAKILHDEATSVEMGFKTLRNQVAEHISNSKINEEVVPGGTVPPPRPPPVKGRGKRKGGSGDDEAKKNVEIMVKAAGGITNYVAQLDAEKTFKTLGPGRKLTDTSEPKAGPSSAICVSSKVQIAVASSSCTNTNQSSSASMSSSSTGNLPSGGGNPSQPSAASQAASAAAAAALARFAKSTKPQAEQQTSENGGGDSTNDNQPCTSSDAAGKKAENGHVVIDPACYAVQGVFYRCPEIECHTPVSRAEIDDKIREYLLKQLKNSEADQYLIPCQMIHSCNKPLERVTTCIDTLWNILNKIIHNPTELKYQQIRCLSQAFQEKIHPVFGGEIFLKAAAFQKVLRDLLKSTVPIKPELDRNVQVLRAQQVAIKSELPDEFYTLSKEEVKREQQLKTETVERELTLRTKAMRDRDATRELRIYRFGGTFSASDKLSSLFKFVRKYLVSAELEEFDLIQPGGETLNKFDMETRLSELKLLPSSVLMFKLEHTPEALMSGEVSYLNPDLLMKWEML</sequence>
<dbReference type="AlphaFoldDB" id="A0A226DFG8"/>
<dbReference type="STRING" id="158441.A0A226DFG8"/>
<feature type="region of interest" description="Disordered" evidence="1">
    <location>
        <begin position="214"/>
        <end position="248"/>
    </location>
</feature>
<dbReference type="PANTHER" id="PTHR23153:SF38">
    <property type="entry name" value="UBX DOMAIN-CONTAINING PROTEIN 6"/>
    <property type="match status" value="1"/>
</dbReference>
<dbReference type="InterPro" id="IPR036339">
    <property type="entry name" value="PUB-like_dom_sf"/>
</dbReference>